<evidence type="ECO:0000256" key="2">
    <source>
        <dbReference type="ARBA" id="ARBA00022692"/>
    </source>
</evidence>
<dbReference type="Pfam" id="PF01794">
    <property type="entry name" value="Ferric_reduct"/>
    <property type="match status" value="1"/>
</dbReference>
<keyword evidence="3 6" id="KW-1133">Transmembrane helix</keyword>
<evidence type="ECO:0000256" key="5">
    <source>
        <dbReference type="ARBA" id="ARBA00023136"/>
    </source>
</evidence>
<organism evidence="8 9">
    <name type="scientific">Phytophthora oleae</name>
    <dbReference type="NCBI Taxonomy" id="2107226"/>
    <lineage>
        <taxon>Eukaryota</taxon>
        <taxon>Sar</taxon>
        <taxon>Stramenopiles</taxon>
        <taxon>Oomycota</taxon>
        <taxon>Peronosporomycetes</taxon>
        <taxon>Peronosporales</taxon>
        <taxon>Peronosporaceae</taxon>
        <taxon>Phytophthora</taxon>
    </lineage>
</organism>
<comment type="subcellular location">
    <subcellularLocation>
        <location evidence="1">Membrane</location>
        <topology evidence="1">Multi-pass membrane protein</topology>
    </subcellularLocation>
</comment>
<evidence type="ECO:0000256" key="6">
    <source>
        <dbReference type="SAM" id="Phobius"/>
    </source>
</evidence>
<evidence type="ECO:0000256" key="3">
    <source>
        <dbReference type="ARBA" id="ARBA00022989"/>
    </source>
</evidence>
<sequence>MLVYHKLFAFVTIILTALHALAYLLDGDSTGFHDQMVTGMISFMGMMAMYILSLNFIRRKFFDVFIRLHWLLFFVMAFFTVVHGAPIIFVGLIPWVIDMLFRVIYRPYKYANGSPFKRSNSTKRTRGVVSREQVKICALPGDITRISFLRINPHDTNESFEFEAGQYASPSYYSGIRSVFLQLLTKQ</sequence>
<evidence type="ECO:0000313" key="9">
    <source>
        <dbReference type="Proteomes" id="UP001632037"/>
    </source>
</evidence>
<dbReference type="PANTHER" id="PTHR11972:SF55">
    <property type="entry name" value="FERRIC REDUCTASE"/>
    <property type="match status" value="1"/>
</dbReference>
<proteinExistence type="predicted"/>
<accession>A0ABD3FBW0</accession>
<reference evidence="8 9" key="1">
    <citation type="submission" date="2024-09" db="EMBL/GenBank/DDBJ databases">
        <title>Genome sequencing and assembly of Phytophthora oleae, isolate VK10A, causative agent of rot of olive drupes.</title>
        <authorList>
            <person name="Conti Taguali S."/>
            <person name="Riolo M."/>
            <person name="La Spada F."/>
            <person name="Cacciola S.O."/>
            <person name="Dionisio G."/>
        </authorList>
    </citation>
    <scope>NUCLEOTIDE SEQUENCE [LARGE SCALE GENOMIC DNA]</scope>
    <source>
        <strain evidence="8 9">VK10A</strain>
    </source>
</reference>
<keyword evidence="9" id="KW-1185">Reference proteome</keyword>
<evidence type="ECO:0000313" key="8">
    <source>
        <dbReference type="EMBL" id="KAL3664382.1"/>
    </source>
</evidence>
<feature type="transmembrane region" description="Helical" evidence="6">
    <location>
        <begin position="64"/>
        <end position="81"/>
    </location>
</feature>
<dbReference type="AlphaFoldDB" id="A0ABD3FBW0"/>
<dbReference type="Proteomes" id="UP001632037">
    <property type="component" value="Unassembled WGS sequence"/>
</dbReference>
<keyword evidence="4" id="KW-0560">Oxidoreductase</keyword>
<keyword evidence="5 6" id="KW-0472">Membrane</keyword>
<gene>
    <name evidence="8" type="ORF">V7S43_010705</name>
</gene>
<evidence type="ECO:0000259" key="7">
    <source>
        <dbReference type="Pfam" id="PF01794"/>
    </source>
</evidence>
<feature type="domain" description="Ferric oxidoreductase" evidence="7">
    <location>
        <begin position="1"/>
        <end position="79"/>
    </location>
</feature>
<evidence type="ECO:0000256" key="1">
    <source>
        <dbReference type="ARBA" id="ARBA00004141"/>
    </source>
</evidence>
<dbReference type="InterPro" id="IPR013130">
    <property type="entry name" value="Fe3_Rdtase_TM_dom"/>
</dbReference>
<protein>
    <recommendedName>
        <fullName evidence="7">Ferric oxidoreductase domain-containing protein</fullName>
    </recommendedName>
</protein>
<dbReference type="GO" id="GO:0016491">
    <property type="term" value="F:oxidoreductase activity"/>
    <property type="evidence" value="ECO:0007669"/>
    <property type="project" value="UniProtKB-KW"/>
</dbReference>
<dbReference type="EMBL" id="JBIMZQ010000024">
    <property type="protein sequence ID" value="KAL3664382.1"/>
    <property type="molecule type" value="Genomic_DNA"/>
</dbReference>
<feature type="transmembrane region" description="Helical" evidence="6">
    <location>
        <begin position="7"/>
        <end position="25"/>
    </location>
</feature>
<keyword evidence="2 6" id="KW-0812">Transmembrane</keyword>
<comment type="caution">
    <text evidence="8">The sequence shown here is derived from an EMBL/GenBank/DDBJ whole genome shotgun (WGS) entry which is preliminary data.</text>
</comment>
<name>A0ABD3FBW0_9STRA</name>
<feature type="transmembrane region" description="Helical" evidence="6">
    <location>
        <begin position="37"/>
        <end position="57"/>
    </location>
</feature>
<dbReference type="GO" id="GO:0016020">
    <property type="term" value="C:membrane"/>
    <property type="evidence" value="ECO:0007669"/>
    <property type="project" value="UniProtKB-SubCell"/>
</dbReference>
<evidence type="ECO:0000256" key="4">
    <source>
        <dbReference type="ARBA" id="ARBA00023002"/>
    </source>
</evidence>
<dbReference type="PANTHER" id="PTHR11972">
    <property type="entry name" value="NADPH OXIDASE"/>
    <property type="match status" value="1"/>
</dbReference>
<dbReference type="InterPro" id="IPR050369">
    <property type="entry name" value="RBOH/FRE"/>
</dbReference>